<dbReference type="AlphaFoldDB" id="A0A4Y2V6Z6"/>
<proteinExistence type="predicted"/>
<evidence type="ECO:0000313" key="1">
    <source>
        <dbReference type="EMBL" id="GBO21065.1"/>
    </source>
</evidence>
<reference evidence="1 2" key="1">
    <citation type="journal article" date="2019" name="Sci. Rep.">
        <title>Orb-weaving spider Araneus ventricosus genome elucidates the spidroin gene catalogue.</title>
        <authorList>
            <person name="Kono N."/>
            <person name="Nakamura H."/>
            <person name="Ohtoshi R."/>
            <person name="Moran D.A.P."/>
            <person name="Shinohara A."/>
            <person name="Yoshida Y."/>
            <person name="Fujiwara M."/>
            <person name="Mori M."/>
            <person name="Tomita M."/>
            <person name="Arakawa K."/>
        </authorList>
    </citation>
    <scope>NUCLEOTIDE SEQUENCE [LARGE SCALE GENOMIC DNA]</scope>
</reference>
<name>A0A4Y2V6Z6_ARAVE</name>
<dbReference type="Proteomes" id="UP000499080">
    <property type="component" value="Unassembled WGS sequence"/>
</dbReference>
<dbReference type="EMBL" id="BGPR01044319">
    <property type="protein sequence ID" value="GBO21065.1"/>
    <property type="molecule type" value="Genomic_DNA"/>
</dbReference>
<evidence type="ECO:0000313" key="2">
    <source>
        <dbReference type="Proteomes" id="UP000499080"/>
    </source>
</evidence>
<gene>
    <name evidence="1" type="ORF">AVEN_58764_1</name>
</gene>
<protein>
    <submittedName>
        <fullName evidence="1">Uncharacterized protein</fullName>
    </submittedName>
</protein>
<comment type="caution">
    <text evidence="1">The sequence shown here is derived from an EMBL/GenBank/DDBJ whole genome shotgun (WGS) entry which is preliminary data.</text>
</comment>
<accession>A0A4Y2V6Z6</accession>
<keyword evidence="2" id="KW-1185">Reference proteome</keyword>
<sequence>MWAPLIVDELLRFVYEGTRPPRVTEMGGAVPPPVIVRASYGRGWAVRLCWPLGPNLSTRFYCNDCHSDFPCALAGRGAVIYGYHLHADLQNFATDDNLKRCLNLDN</sequence>
<organism evidence="1 2">
    <name type="scientific">Araneus ventricosus</name>
    <name type="common">Orbweaver spider</name>
    <name type="synonym">Epeira ventricosa</name>
    <dbReference type="NCBI Taxonomy" id="182803"/>
    <lineage>
        <taxon>Eukaryota</taxon>
        <taxon>Metazoa</taxon>
        <taxon>Ecdysozoa</taxon>
        <taxon>Arthropoda</taxon>
        <taxon>Chelicerata</taxon>
        <taxon>Arachnida</taxon>
        <taxon>Araneae</taxon>
        <taxon>Araneomorphae</taxon>
        <taxon>Entelegynae</taxon>
        <taxon>Araneoidea</taxon>
        <taxon>Araneidae</taxon>
        <taxon>Araneus</taxon>
    </lineage>
</organism>